<protein>
    <submittedName>
        <fullName evidence="2">Papain family cysteine protease</fullName>
    </submittedName>
</protein>
<sequence length="572" mass="65535">MRIDRVNLPMSRLEPIPGKDRIQLIDKLSYSFVDDFGKEHVQSIREFVEENRPYFDVELPRSRRELKTASALQSEKRAAFLFFQLPTRVVWDEFQTDIRNQGDRNTCSAFAMVAAIEARYMREYGLNLNLSEQFFWHCYKSTGLSFPKVYKYENQSSYWGGGNSQGIRAAVNFAIPLEQHCLYKNRNGMQGIRDQIPAAGQLVWKSDPAQNMVTQDEVDAFEYSPLYISDEARQQARYGAKSYVLFDPSTIRNTSTLEWLLAWGYEVIVDANLKWKTDPATGIREYDPNSGGGSHVFLVVGFDRDEQAFYVKNSWGEAGLIRVSYEFAQNCFSGGSIVTEVTDPERPTTKARAIGQWQMNHDGWKGELIIRRFTNENNDITRLGHYRSSDGSLKAINGRYVHDGRGVHFSFTEGEDSDPTSQTGQPFTMDVYSWDIQHAAGDTVWHNIPFGAYMRRDEFQSSYGKDFQPTKWKGTWSMNHDGWRGTLLISQVMPIPFVGWLVQGEYQPANGTPKVVLGFLDAQHTHILRFNISFSDENNQPFILHFHTWSADLASGYTFWNGKRFGAVAFKG</sequence>
<dbReference type="OrthoDB" id="1491023at2"/>
<accession>A0A1I2URH8</accession>
<dbReference type="InterPro" id="IPR038765">
    <property type="entry name" value="Papain-like_cys_pep_sf"/>
</dbReference>
<evidence type="ECO:0000313" key="3">
    <source>
        <dbReference type="Proteomes" id="UP000198623"/>
    </source>
</evidence>
<gene>
    <name evidence="2" type="ORF">SAMN05216175_1145</name>
</gene>
<keyword evidence="2" id="KW-0645">Protease</keyword>
<dbReference type="SUPFAM" id="SSF54001">
    <property type="entry name" value="Cysteine proteinases"/>
    <property type="match status" value="1"/>
</dbReference>
<dbReference type="EMBL" id="FOOU01000014">
    <property type="protein sequence ID" value="SFG79702.1"/>
    <property type="molecule type" value="Genomic_DNA"/>
</dbReference>
<dbReference type="SMART" id="SM00645">
    <property type="entry name" value="Pept_C1"/>
    <property type="match status" value="1"/>
</dbReference>
<dbReference type="GO" id="GO:0006508">
    <property type="term" value="P:proteolysis"/>
    <property type="evidence" value="ECO:0007669"/>
    <property type="project" value="UniProtKB-KW"/>
</dbReference>
<organism evidence="2 3">
    <name type="scientific">Neptunomonas qingdaonensis</name>
    <dbReference type="NCBI Taxonomy" id="1045558"/>
    <lineage>
        <taxon>Bacteria</taxon>
        <taxon>Pseudomonadati</taxon>
        <taxon>Pseudomonadota</taxon>
        <taxon>Gammaproteobacteria</taxon>
        <taxon>Oceanospirillales</taxon>
        <taxon>Oceanospirillaceae</taxon>
        <taxon>Neptunomonas</taxon>
    </lineage>
</organism>
<reference evidence="3" key="1">
    <citation type="submission" date="2016-10" db="EMBL/GenBank/DDBJ databases">
        <authorList>
            <person name="Varghese N."/>
            <person name="Submissions S."/>
        </authorList>
    </citation>
    <scope>NUCLEOTIDE SEQUENCE [LARGE SCALE GENOMIC DNA]</scope>
    <source>
        <strain evidence="3">CGMCC 1.10971</strain>
    </source>
</reference>
<dbReference type="GO" id="GO:0008234">
    <property type="term" value="F:cysteine-type peptidase activity"/>
    <property type="evidence" value="ECO:0007669"/>
    <property type="project" value="InterPro"/>
</dbReference>
<dbReference type="Pfam" id="PF00112">
    <property type="entry name" value="Peptidase_C1"/>
    <property type="match status" value="1"/>
</dbReference>
<keyword evidence="3" id="KW-1185">Reference proteome</keyword>
<dbReference type="Gene3D" id="3.90.70.10">
    <property type="entry name" value="Cysteine proteinases"/>
    <property type="match status" value="1"/>
</dbReference>
<evidence type="ECO:0000259" key="1">
    <source>
        <dbReference type="SMART" id="SM00645"/>
    </source>
</evidence>
<dbReference type="Proteomes" id="UP000198623">
    <property type="component" value="Unassembled WGS sequence"/>
</dbReference>
<dbReference type="RefSeq" id="WP_090729524.1">
    <property type="nucleotide sequence ID" value="NZ_FOOU01000014.1"/>
</dbReference>
<dbReference type="STRING" id="1045558.SAMN05216175_1145"/>
<name>A0A1I2URH8_9GAMM</name>
<dbReference type="AlphaFoldDB" id="A0A1I2URH8"/>
<dbReference type="InterPro" id="IPR000668">
    <property type="entry name" value="Peptidase_C1A_C"/>
</dbReference>
<evidence type="ECO:0000313" key="2">
    <source>
        <dbReference type="EMBL" id="SFG79702.1"/>
    </source>
</evidence>
<keyword evidence="2" id="KW-0378">Hydrolase</keyword>
<proteinExistence type="predicted"/>
<dbReference type="CDD" id="cd02619">
    <property type="entry name" value="Peptidase_C1"/>
    <property type="match status" value="1"/>
</dbReference>
<feature type="domain" description="Peptidase C1A papain C-terminal" evidence="1">
    <location>
        <begin position="85"/>
        <end position="342"/>
    </location>
</feature>